<evidence type="ECO:0000256" key="1">
    <source>
        <dbReference type="SAM" id="SignalP"/>
    </source>
</evidence>
<evidence type="ECO:0000313" key="2">
    <source>
        <dbReference type="EMBL" id="TLD42737.1"/>
    </source>
</evidence>
<gene>
    <name evidence="2" type="ORF">JETT_0972</name>
</gene>
<evidence type="ECO:0000313" key="3">
    <source>
        <dbReference type="Proteomes" id="UP000319783"/>
    </source>
</evidence>
<feature type="signal peptide" evidence="1">
    <location>
        <begin position="1"/>
        <end position="18"/>
    </location>
</feature>
<dbReference type="AlphaFoldDB" id="A0A533QDB1"/>
<evidence type="ECO:0008006" key="4">
    <source>
        <dbReference type="Google" id="ProtNLM"/>
    </source>
</evidence>
<proteinExistence type="predicted"/>
<organism evidence="2 3">
    <name type="scientific">Candidatus Jettenia ecosi</name>
    <dbReference type="NCBI Taxonomy" id="2494326"/>
    <lineage>
        <taxon>Bacteria</taxon>
        <taxon>Pseudomonadati</taxon>
        <taxon>Planctomycetota</taxon>
        <taxon>Candidatus Brocadiia</taxon>
        <taxon>Candidatus Brocadiales</taxon>
        <taxon>Candidatus Brocadiaceae</taxon>
        <taxon>Candidatus Jettenia</taxon>
    </lineage>
</organism>
<protein>
    <recommendedName>
        <fullName evidence="4">Lipoprotein</fullName>
    </recommendedName>
</protein>
<dbReference type="Proteomes" id="UP000319783">
    <property type="component" value="Unassembled WGS sequence"/>
</dbReference>
<keyword evidence="1" id="KW-0732">Signal</keyword>
<accession>A0A533QDB1</accession>
<name>A0A533QDB1_9BACT</name>
<sequence length="65" mass="7097">MKRKISVASIILSSISLSMVISSIGCTAYHSKKHLDTMKKDLNAAHEDVDTILGIDEPSPLVEEE</sequence>
<feature type="chain" id="PRO_5021959328" description="Lipoprotein" evidence="1">
    <location>
        <begin position="19"/>
        <end position="65"/>
    </location>
</feature>
<dbReference type="EMBL" id="SULG01000014">
    <property type="protein sequence ID" value="TLD42737.1"/>
    <property type="molecule type" value="Genomic_DNA"/>
</dbReference>
<dbReference type="PROSITE" id="PS51257">
    <property type="entry name" value="PROKAR_LIPOPROTEIN"/>
    <property type="match status" value="1"/>
</dbReference>
<comment type="caution">
    <text evidence="2">The sequence shown here is derived from an EMBL/GenBank/DDBJ whole genome shotgun (WGS) entry which is preliminary data.</text>
</comment>
<reference evidence="2 3" key="1">
    <citation type="submission" date="2019-04" db="EMBL/GenBank/DDBJ databases">
        <title>Genome of a novel bacterium Candidatus Jettenia ecosi reconstructed from metagenome of an anammox bioreactor.</title>
        <authorList>
            <person name="Mardanov A.V."/>
            <person name="Beletsky A.V."/>
            <person name="Ravin N.V."/>
            <person name="Botchkova E.A."/>
            <person name="Litti Y.V."/>
            <person name="Nozhevnikova A.N."/>
        </authorList>
    </citation>
    <scope>NUCLEOTIDE SEQUENCE [LARGE SCALE GENOMIC DNA]</scope>
    <source>
        <strain evidence="2">J2</strain>
    </source>
</reference>